<dbReference type="PANTHER" id="PTHR30486:SF6">
    <property type="entry name" value="TYPE IV PILUS RETRACTATION ATPASE PILT"/>
    <property type="match status" value="1"/>
</dbReference>
<dbReference type="InterPro" id="IPR027417">
    <property type="entry name" value="P-loop_NTPase"/>
</dbReference>
<dbReference type="CDD" id="cd01130">
    <property type="entry name" value="VirB11-like_ATPase"/>
    <property type="match status" value="1"/>
</dbReference>
<feature type="domain" description="Bacterial type II secretion system protein E" evidence="2">
    <location>
        <begin position="54"/>
        <end position="333"/>
    </location>
</feature>
<organism evidence="3 4">
    <name type="scientific">Gordonia pseudamarae</name>
    <dbReference type="NCBI Taxonomy" id="2831662"/>
    <lineage>
        <taxon>Bacteria</taxon>
        <taxon>Bacillati</taxon>
        <taxon>Actinomycetota</taxon>
        <taxon>Actinomycetes</taxon>
        <taxon>Mycobacteriales</taxon>
        <taxon>Gordoniaceae</taxon>
        <taxon>Gordonia</taxon>
    </lineage>
</organism>
<dbReference type="Gene3D" id="3.40.50.300">
    <property type="entry name" value="P-loop containing nucleotide triphosphate hydrolases"/>
    <property type="match status" value="1"/>
</dbReference>
<protein>
    <submittedName>
        <fullName evidence="3">TadA family conjugal transfer-associated ATPase</fullName>
    </submittedName>
</protein>
<accession>A0ABX6IPG0</accession>
<dbReference type="InterPro" id="IPR022399">
    <property type="entry name" value="TadA-like_ATPase"/>
</dbReference>
<dbReference type="Proteomes" id="UP001059836">
    <property type="component" value="Chromosome"/>
</dbReference>
<gene>
    <name evidence="3" type="ORF">GII31_20260</name>
</gene>
<comment type="similarity">
    <text evidence="1">Belongs to the GSP E family.</text>
</comment>
<evidence type="ECO:0000259" key="2">
    <source>
        <dbReference type="Pfam" id="PF00437"/>
    </source>
</evidence>
<name>A0ABX6IPG0_9ACTN</name>
<dbReference type="EMBL" id="CP045809">
    <property type="protein sequence ID" value="QHN37729.1"/>
    <property type="molecule type" value="Genomic_DNA"/>
</dbReference>
<dbReference type="InterPro" id="IPR001482">
    <property type="entry name" value="T2SS/T4SS_dom"/>
</dbReference>
<evidence type="ECO:0000313" key="3">
    <source>
        <dbReference type="EMBL" id="QHN37729.1"/>
    </source>
</evidence>
<sequence>MDDGLLDRVRDQLASESGDTTPEIIAAAIREQARGVLGDADLLVALRHLQTELTGAGRLEQLLAEPDIADVLVSGPRHVWVDRGHGLQRTDITFDDESSVRRLAARLALNAGKRLDDAQPWVDGQLSNVGRRGYTVRLHAVIPPVAADGTCISLRVLRTASKDLDSLIESGAVPPDAVPLIRHIIEARLAFVVVGGTGSGKTTLLGALIGRMDRSDRIVCVEDAAELRPDHPHVVRMVARTANVEGAGEVPVRALVRQALRMRPDRIVVGEVRGAEVIDLLTALNTGHNGCAGTLHANSVSEVPARMEALAALGGMGREALHSQLGAALDVVIGVERGRDGRRGVAEIGAVRRGAGGLVSITPVWLRGSGITDTTFLGTRERAAGVLGGDLRALAGGDR</sequence>
<evidence type="ECO:0000256" key="1">
    <source>
        <dbReference type="ARBA" id="ARBA00006611"/>
    </source>
</evidence>
<evidence type="ECO:0000313" key="4">
    <source>
        <dbReference type="Proteomes" id="UP001059836"/>
    </source>
</evidence>
<keyword evidence="4" id="KW-1185">Reference proteome</keyword>
<dbReference type="InterPro" id="IPR050921">
    <property type="entry name" value="T4SS_GSP_E_ATPase"/>
</dbReference>
<dbReference type="NCBIfam" id="TIGR03819">
    <property type="entry name" value="heli_sec_ATPase"/>
    <property type="match status" value="1"/>
</dbReference>
<dbReference type="Pfam" id="PF00437">
    <property type="entry name" value="T2SSE"/>
    <property type="match status" value="1"/>
</dbReference>
<dbReference type="PANTHER" id="PTHR30486">
    <property type="entry name" value="TWITCHING MOTILITY PROTEIN PILT"/>
    <property type="match status" value="1"/>
</dbReference>
<dbReference type="SUPFAM" id="SSF52540">
    <property type="entry name" value="P-loop containing nucleoside triphosphate hydrolases"/>
    <property type="match status" value="1"/>
</dbReference>
<proteinExistence type="inferred from homology"/>
<reference evidence="3" key="1">
    <citation type="journal article" date="2021" name="Nat. Microbiol.">
        <title>Cocultivation of an ultrasmall environmental parasitic bacterium with lytic ability against bacteria associated with wastewater foams.</title>
        <authorList>
            <person name="Batinovic S."/>
            <person name="Rose J.J.A."/>
            <person name="Ratcliffe J."/>
            <person name="Seviour R.J."/>
            <person name="Petrovski S."/>
        </authorList>
    </citation>
    <scope>NUCLEOTIDE SEQUENCE</scope>
    <source>
        <strain evidence="3">CON9</strain>
    </source>
</reference>
<dbReference type="Gene3D" id="3.30.450.380">
    <property type="match status" value="1"/>
</dbReference>